<sequence>MISHIHANYEWYLQQRALYLFPSSLSIFILCLYLPSLIASIFHGSVILELCFIPSLLVALRFGVSLIFNLYSYFIPTIVSVYLSHLLSGS</sequence>
<keyword evidence="1" id="KW-0472">Membrane</keyword>
<feature type="transmembrane region" description="Helical" evidence="1">
    <location>
        <begin position="70"/>
        <end position="88"/>
    </location>
</feature>
<reference evidence="2" key="2">
    <citation type="journal article" date="2015" name="Data Brief">
        <title>Shoot transcriptome of the giant reed, Arundo donax.</title>
        <authorList>
            <person name="Barrero R.A."/>
            <person name="Guerrero F.D."/>
            <person name="Moolhuijzen P."/>
            <person name="Goolsby J.A."/>
            <person name="Tidwell J."/>
            <person name="Bellgard S.E."/>
            <person name="Bellgard M.I."/>
        </authorList>
    </citation>
    <scope>NUCLEOTIDE SEQUENCE</scope>
    <source>
        <tissue evidence="2">Shoot tissue taken approximately 20 cm above the soil surface</tissue>
    </source>
</reference>
<keyword evidence="1" id="KW-0812">Transmembrane</keyword>
<evidence type="ECO:0000313" key="2">
    <source>
        <dbReference type="EMBL" id="JAE16057.1"/>
    </source>
</evidence>
<proteinExistence type="predicted"/>
<dbReference type="EMBL" id="GBRH01181839">
    <property type="protein sequence ID" value="JAE16057.1"/>
    <property type="molecule type" value="Transcribed_RNA"/>
</dbReference>
<accession>A0A0A9FUV5</accession>
<dbReference type="AlphaFoldDB" id="A0A0A9FUV5"/>
<protein>
    <submittedName>
        <fullName evidence="2">Uncharacterized protein</fullName>
    </submittedName>
</protein>
<reference evidence="2" key="1">
    <citation type="submission" date="2014-09" db="EMBL/GenBank/DDBJ databases">
        <authorList>
            <person name="Magalhaes I.L.F."/>
            <person name="Oliveira U."/>
            <person name="Santos F.R."/>
            <person name="Vidigal T.H.D.A."/>
            <person name="Brescovit A.D."/>
            <person name="Santos A.J."/>
        </authorList>
    </citation>
    <scope>NUCLEOTIDE SEQUENCE</scope>
    <source>
        <tissue evidence="2">Shoot tissue taken approximately 20 cm above the soil surface</tissue>
    </source>
</reference>
<organism evidence="2">
    <name type="scientific">Arundo donax</name>
    <name type="common">Giant reed</name>
    <name type="synonym">Donax arundinaceus</name>
    <dbReference type="NCBI Taxonomy" id="35708"/>
    <lineage>
        <taxon>Eukaryota</taxon>
        <taxon>Viridiplantae</taxon>
        <taxon>Streptophyta</taxon>
        <taxon>Embryophyta</taxon>
        <taxon>Tracheophyta</taxon>
        <taxon>Spermatophyta</taxon>
        <taxon>Magnoliopsida</taxon>
        <taxon>Liliopsida</taxon>
        <taxon>Poales</taxon>
        <taxon>Poaceae</taxon>
        <taxon>PACMAD clade</taxon>
        <taxon>Arundinoideae</taxon>
        <taxon>Arundineae</taxon>
        <taxon>Arundo</taxon>
    </lineage>
</organism>
<feature type="transmembrane region" description="Helical" evidence="1">
    <location>
        <begin position="17"/>
        <end position="34"/>
    </location>
</feature>
<name>A0A0A9FUV5_ARUDO</name>
<keyword evidence="1" id="KW-1133">Transmembrane helix</keyword>
<evidence type="ECO:0000256" key="1">
    <source>
        <dbReference type="SAM" id="Phobius"/>
    </source>
</evidence>